<sequence length="131" mass="14913">MEIIFPFLYKIRRPSCEDGSHAIPHPLPSPYDHGESLEGLKSLVDIGVTLRTFNKDDWLFIASFLNVHYVYEGTARQREDMLLKDDLELLMNPPSPKGPMATGARGPNVRLRQPLMVNPDVFTMDAVKYKL</sequence>
<gene>
    <name evidence="1" type="ORF">C0Q70_12120</name>
</gene>
<organism evidence="1 2">
    <name type="scientific">Pomacea canaliculata</name>
    <name type="common">Golden apple snail</name>
    <dbReference type="NCBI Taxonomy" id="400727"/>
    <lineage>
        <taxon>Eukaryota</taxon>
        <taxon>Metazoa</taxon>
        <taxon>Spiralia</taxon>
        <taxon>Lophotrochozoa</taxon>
        <taxon>Mollusca</taxon>
        <taxon>Gastropoda</taxon>
        <taxon>Caenogastropoda</taxon>
        <taxon>Architaenioglossa</taxon>
        <taxon>Ampullarioidea</taxon>
        <taxon>Ampullariidae</taxon>
        <taxon>Pomacea</taxon>
    </lineage>
</organism>
<comment type="caution">
    <text evidence="1">The sequence shown here is derived from an EMBL/GenBank/DDBJ whole genome shotgun (WGS) entry which is preliminary data.</text>
</comment>
<evidence type="ECO:0000313" key="2">
    <source>
        <dbReference type="Proteomes" id="UP000245119"/>
    </source>
</evidence>
<dbReference type="EMBL" id="PZQS01000007">
    <property type="protein sequence ID" value="PVD26971.1"/>
    <property type="molecule type" value="Genomic_DNA"/>
</dbReference>
<name>A0A2T7P0M8_POMCA</name>
<dbReference type="AlphaFoldDB" id="A0A2T7P0M8"/>
<reference evidence="1 2" key="1">
    <citation type="submission" date="2018-04" db="EMBL/GenBank/DDBJ databases">
        <title>The genome of golden apple snail Pomacea canaliculata provides insight into stress tolerance and invasive adaptation.</title>
        <authorList>
            <person name="Liu C."/>
            <person name="Liu B."/>
            <person name="Ren Y."/>
            <person name="Zhang Y."/>
            <person name="Wang H."/>
            <person name="Li S."/>
            <person name="Jiang F."/>
            <person name="Yin L."/>
            <person name="Zhang G."/>
            <person name="Qian W."/>
            <person name="Fan W."/>
        </authorList>
    </citation>
    <scope>NUCLEOTIDE SEQUENCE [LARGE SCALE GENOMIC DNA]</scope>
    <source>
        <strain evidence="1">SZHN2017</strain>
        <tissue evidence="1">Muscle</tissue>
    </source>
</reference>
<proteinExistence type="predicted"/>
<dbReference type="Proteomes" id="UP000245119">
    <property type="component" value="Linkage Group LG7"/>
</dbReference>
<keyword evidence="2" id="KW-1185">Reference proteome</keyword>
<evidence type="ECO:0000313" key="1">
    <source>
        <dbReference type="EMBL" id="PVD26971.1"/>
    </source>
</evidence>
<protein>
    <submittedName>
        <fullName evidence="1">Uncharacterized protein</fullName>
    </submittedName>
</protein>
<accession>A0A2T7P0M8</accession>
<dbReference type="OrthoDB" id="10241275at2759"/>